<dbReference type="GO" id="GO:0005525">
    <property type="term" value="F:GTP binding"/>
    <property type="evidence" value="ECO:0007669"/>
    <property type="project" value="UniProtKB-UniRule"/>
</dbReference>
<organism evidence="11 12">
    <name type="scientific">Ruminiclostridium sufflavum DSM 19573</name>
    <dbReference type="NCBI Taxonomy" id="1121337"/>
    <lineage>
        <taxon>Bacteria</taxon>
        <taxon>Bacillati</taxon>
        <taxon>Bacillota</taxon>
        <taxon>Clostridia</taxon>
        <taxon>Eubacteriales</taxon>
        <taxon>Oscillospiraceae</taxon>
        <taxon>Ruminiclostridium</taxon>
    </lineage>
</organism>
<evidence type="ECO:0000256" key="5">
    <source>
        <dbReference type="ARBA" id="ARBA00022755"/>
    </source>
</evidence>
<feature type="binding site" evidence="8">
    <location>
        <begin position="413"/>
        <end position="415"/>
    </location>
    <ligand>
        <name>GTP</name>
        <dbReference type="ChEBI" id="CHEBI:37565"/>
    </ligand>
</feature>
<dbReference type="EMBL" id="QKMR01000018">
    <property type="protein sequence ID" value="PYG86680.1"/>
    <property type="molecule type" value="Genomic_DNA"/>
</dbReference>
<dbReference type="SMART" id="SM00788">
    <property type="entry name" value="Adenylsucc_synt"/>
    <property type="match status" value="1"/>
</dbReference>
<evidence type="ECO:0000313" key="12">
    <source>
        <dbReference type="Proteomes" id="UP000248132"/>
    </source>
</evidence>
<feature type="binding site" evidence="8">
    <location>
        <begin position="40"/>
        <end position="42"/>
    </location>
    <ligand>
        <name>GTP</name>
        <dbReference type="ChEBI" id="CHEBI:37565"/>
    </ligand>
</feature>
<reference evidence="11 12" key="1">
    <citation type="submission" date="2018-06" db="EMBL/GenBank/DDBJ databases">
        <title>Genomic Encyclopedia of Type Strains, Phase I: the one thousand microbial genomes (KMG-I) project.</title>
        <authorList>
            <person name="Kyrpides N."/>
        </authorList>
    </citation>
    <scope>NUCLEOTIDE SEQUENCE [LARGE SCALE GENOMIC DNA]</scope>
    <source>
        <strain evidence="11 12">DSM 19573</strain>
    </source>
</reference>
<feature type="binding site" evidence="8">
    <location>
        <position position="40"/>
    </location>
    <ligand>
        <name>Mg(2+)</name>
        <dbReference type="ChEBI" id="CHEBI:18420"/>
    </ligand>
</feature>
<proteinExistence type="inferred from homology"/>
<dbReference type="PANTHER" id="PTHR11846:SF0">
    <property type="entry name" value="ADENYLOSUCCINATE SYNTHETASE"/>
    <property type="match status" value="1"/>
</dbReference>
<feature type="binding site" evidence="8">
    <location>
        <position position="143"/>
    </location>
    <ligand>
        <name>IMP</name>
        <dbReference type="ChEBI" id="CHEBI:58053"/>
        <note>ligand shared between dimeric partners</note>
    </ligand>
</feature>
<dbReference type="EC" id="6.3.4.4" evidence="8 10"/>
<dbReference type="Proteomes" id="UP000248132">
    <property type="component" value="Unassembled WGS sequence"/>
</dbReference>
<feature type="binding site" evidence="8">
    <location>
        <begin position="331"/>
        <end position="333"/>
    </location>
    <ligand>
        <name>GTP</name>
        <dbReference type="ChEBI" id="CHEBI:37565"/>
    </ligand>
</feature>
<dbReference type="PANTHER" id="PTHR11846">
    <property type="entry name" value="ADENYLOSUCCINATE SYNTHETASE"/>
    <property type="match status" value="1"/>
</dbReference>
<feature type="binding site" description="in other chain" evidence="8">
    <location>
        <position position="129"/>
    </location>
    <ligand>
        <name>IMP</name>
        <dbReference type="ChEBI" id="CHEBI:58053"/>
        <note>ligand shared between dimeric partners</note>
    </ligand>
</feature>
<dbReference type="NCBIfam" id="NF002223">
    <property type="entry name" value="PRK01117.1"/>
    <property type="match status" value="1"/>
</dbReference>
<feature type="active site" description="Proton acceptor" evidence="8">
    <location>
        <position position="13"/>
    </location>
</feature>
<dbReference type="InterPro" id="IPR042109">
    <property type="entry name" value="Adenylosuccinate_synth_dom1"/>
</dbReference>
<evidence type="ECO:0000256" key="6">
    <source>
        <dbReference type="ARBA" id="ARBA00022842"/>
    </source>
</evidence>
<keyword evidence="5 8" id="KW-0658">Purine biosynthesis</keyword>
<evidence type="ECO:0000256" key="8">
    <source>
        <dbReference type="HAMAP-Rule" id="MF_00011"/>
    </source>
</evidence>
<feature type="binding site" description="in other chain" evidence="8">
    <location>
        <position position="303"/>
    </location>
    <ligand>
        <name>IMP</name>
        <dbReference type="ChEBI" id="CHEBI:58053"/>
        <note>ligand shared between dimeric partners</note>
    </ligand>
</feature>
<comment type="subunit">
    <text evidence="1 8">Homodimer.</text>
</comment>
<dbReference type="InterPro" id="IPR042111">
    <property type="entry name" value="Adenylosuccinate_synth_dom3"/>
</dbReference>
<accession>A0A318XHK7</accession>
<evidence type="ECO:0000256" key="9">
    <source>
        <dbReference type="PROSITE-ProRule" id="PRU10134"/>
    </source>
</evidence>
<evidence type="ECO:0000313" key="11">
    <source>
        <dbReference type="EMBL" id="PYG86680.1"/>
    </source>
</evidence>
<feature type="active site" description="Proton donor" evidence="8">
    <location>
        <position position="41"/>
    </location>
</feature>
<keyword evidence="12" id="KW-1185">Reference proteome</keyword>
<comment type="similarity">
    <text evidence="8 10">Belongs to the adenylosuccinate synthetase family.</text>
</comment>
<dbReference type="PROSITE" id="PS01266">
    <property type="entry name" value="ADENYLOSUCCIN_SYN_1"/>
    <property type="match status" value="1"/>
</dbReference>
<keyword evidence="7 8" id="KW-0342">GTP-binding</keyword>
<keyword evidence="3 8" id="KW-0479">Metal-binding</keyword>
<dbReference type="AlphaFoldDB" id="A0A318XHK7"/>
<name>A0A318XHK7_9FIRM</name>
<keyword evidence="8" id="KW-0963">Cytoplasm</keyword>
<evidence type="ECO:0000256" key="1">
    <source>
        <dbReference type="ARBA" id="ARBA00011738"/>
    </source>
</evidence>
<feature type="binding site" description="in other chain" evidence="8">
    <location>
        <begin position="13"/>
        <end position="16"/>
    </location>
    <ligand>
        <name>IMP</name>
        <dbReference type="ChEBI" id="CHEBI:58053"/>
        <note>ligand shared between dimeric partners</note>
    </ligand>
</feature>
<comment type="pathway">
    <text evidence="8 10">Purine metabolism; AMP biosynthesis via de novo pathway; AMP from IMP: step 1/2.</text>
</comment>
<feature type="binding site" description="in other chain" evidence="8">
    <location>
        <position position="224"/>
    </location>
    <ligand>
        <name>IMP</name>
        <dbReference type="ChEBI" id="CHEBI:58053"/>
        <note>ligand shared between dimeric partners</note>
    </ligand>
</feature>
<feature type="active site" evidence="9">
    <location>
        <position position="140"/>
    </location>
</feature>
<dbReference type="GO" id="GO:0004019">
    <property type="term" value="F:adenylosuccinate synthase activity"/>
    <property type="evidence" value="ECO:0007669"/>
    <property type="project" value="UniProtKB-UniRule"/>
</dbReference>
<evidence type="ECO:0000256" key="7">
    <source>
        <dbReference type="ARBA" id="ARBA00023134"/>
    </source>
</evidence>
<dbReference type="Gene3D" id="3.90.170.10">
    <property type="entry name" value="Adenylosuccinate Synthetase, subunit A, domain 3"/>
    <property type="match status" value="1"/>
</dbReference>
<dbReference type="Gene3D" id="1.10.300.10">
    <property type="entry name" value="Adenylosuccinate Synthetase, subunit A, domain 2"/>
    <property type="match status" value="1"/>
</dbReference>
<dbReference type="GO" id="GO:0005737">
    <property type="term" value="C:cytoplasm"/>
    <property type="evidence" value="ECO:0007669"/>
    <property type="project" value="UniProtKB-SubCell"/>
</dbReference>
<dbReference type="GO" id="GO:0046040">
    <property type="term" value="P:IMP metabolic process"/>
    <property type="evidence" value="ECO:0007669"/>
    <property type="project" value="TreeGrafter"/>
</dbReference>
<evidence type="ECO:0000256" key="3">
    <source>
        <dbReference type="ARBA" id="ARBA00022723"/>
    </source>
</evidence>
<comment type="subcellular location">
    <subcellularLocation>
        <location evidence="8">Cytoplasm</location>
    </subcellularLocation>
</comment>
<feature type="binding site" evidence="8">
    <location>
        <position position="13"/>
    </location>
    <ligand>
        <name>Mg(2+)</name>
        <dbReference type="ChEBI" id="CHEBI:18420"/>
    </ligand>
</feature>
<dbReference type="SUPFAM" id="SSF52540">
    <property type="entry name" value="P-loop containing nucleoside triphosphate hydrolases"/>
    <property type="match status" value="1"/>
</dbReference>
<comment type="cofactor">
    <cofactor evidence="8">
        <name>Mg(2+)</name>
        <dbReference type="ChEBI" id="CHEBI:18420"/>
    </cofactor>
    <text evidence="8">Binds 1 Mg(2+) ion per subunit.</text>
</comment>
<dbReference type="Pfam" id="PF00709">
    <property type="entry name" value="Adenylsucc_synt"/>
    <property type="match status" value="1"/>
</dbReference>
<feature type="binding site" evidence="8">
    <location>
        <position position="305"/>
    </location>
    <ligand>
        <name>GTP</name>
        <dbReference type="ChEBI" id="CHEBI:37565"/>
    </ligand>
</feature>
<comment type="function">
    <text evidence="8">Plays an important role in the de novo pathway of purine nucleotide biosynthesis. Catalyzes the first committed step in the biosynthesis of AMP from IMP.</text>
</comment>
<comment type="catalytic activity">
    <reaction evidence="8 10">
        <text>IMP + L-aspartate + GTP = N(6)-(1,2-dicarboxyethyl)-AMP + GDP + phosphate + 2 H(+)</text>
        <dbReference type="Rhea" id="RHEA:15753"/>
        <dbReference type="ChEBI" id="CHEBI:15378"/>
        <dbReference type="ChEBI" id="CHEBI:29991"/>
        <dbReference type="ChEBI" id="CHEBI:37565"/>
        <dbReference type="ChEBI" id="CHEBI:43474"/>
        <dbReference type="ChEBI" id="CHEBI:57567"/>
        <dbReference type="ChEBI" id="CHEBI:58053"/>
        <dbReference type="ChEBI" id="CHEBI:58189"/>
        <dbReference type="EC" id="6.3.4.4"/>
    </reaction>
</comment>
<dbReference type="RefSeq" id="WP_110462893.1">
    <property type="nucleotide sequence ID" value="NZ_QKMR01000018.1"/>
</dbReference>
<dbReference type="InterPro" id="IPR042110">
    <property type="entry name" value="Adenylosuccinate_synth_dom2"/>
</dbReference>
<feature type="binding site" description="in other chain" evidence="8">
    <location>
        <position position="239"/>
    </location>
    <ligand>
        <name>IMP</name>
        <dbReference type="ChEBI" id="CHEBI:58053"/>
        <note>ligand shared between dimeric partners</note>
    </ligand>
</feature>
<feature type="binding site" evidence="8">
    <location>
        <begin position="12"/>
        <end position="18"/>
    </location>
    <ligand>
        <name>GTP</name>
        <dbReference type="ChEBI" id="CHEBI:37565"/>
    </ligand>
</feature>
<evidence type="ECO:0000256" key="4">
    <source>
        <dbReference type="ARBA" id="ARBA00022741"/>
    </source>
</evidence>
<dbReference type="InterPro" id="IPR027417">
    <property type="entry name" value="P-loop_NTPase"/>
</dbReference>
<dbReference type="FunFam" id="3.90.170.10:FF:000001">
    <property type="entry name" value="Adenylosuccinate synthetase"/>
    <property type="match status" value="1"/>
</dbReference>
<dbReference type="Gene3D" id="3.40.440.10">
    <property type="entry name" value="Adenylosuccinate Synthetase, subunit A, domain 1"/>
    <property type="match status" value="1"/>
</dbReference>
<evidence type="ECO:0000256" key="2">
    <source>
        <dbReference type="ARBA" id="ARBA00022598"/>
    </source>
</evidence>
<keyword evidence="6 8" id="KW-0460">Magnesium</keyword>
<dbReference type="CDD" id="cd03108">
    <property type="entry name" value="AdSS"/>
    <property type="match status" value="1"/>
</dbReference>
<evidence type="ECO:0000256" key="10">
    <source>
        <dbReference type="RuleBase" id="RU000520"/>
    </source>
</evidence>
<dbReference type="GO" id="GO:0000287">
    <property type="term" value="F:magnesium ion binding"/>
    <property type="evidence" value="ECO:0007669"/>
    <property type="project" value="UniProtKB-UniRule"/>
</dbReference>
<protein>
    <recommendedName>
        <fullName evidence="8 10">Adenylosuccinate synthetase</fullName>
        <shortName evidence="8">AMPSase</shortName>
        <shortName evidence="8">AdSS</shortName>
        <ecNumber evidence="8 10">6.3.4.4</ecNumber>
    </recommendedName>
    <alternativeName>
        <fullName evidence="8">IMP--aspartate ligase</fullName>
    </alternativeName>
</protein>
<keyword evidence="4 8" id="KW-0547">Nucleotide-binding</keyword>
<feature type="binding site" evidence="8">
    <location>
        <begin position="299"/>
        <end position="305"/>
    </location>
    <ligand>
        <name>substrate</name>
    </ligand>
</feature>
<comment type="caution">
    <text evidence="11">The sequence shown here is derived from an EMBL/GenBank/DDBJ whole genome shotgun (WGS) entry which is preliminary data.</text>
</comment>
<gene>
    <name evidence="8" type="primary">purA</name>
    <name evidence="11" type="ORF">LY28_02899</name>
</gene>
<sequence length="425" mass="46850">MAVRVVVGTQWGDEGKGKYIDMLAEKSDFIVRFSGGNNAGHTIVANGAKYALHLIPSGILHTDKTCIIGNGVVVDPAVLLKEIKDLNDRGITTEHLLISDRAHVIMPYHIGLDELQENFRSEEGKIGTTKRGIGPCYADKIERSGIRMCDLMEKDEFIKKVRSNLELKNLIIEKVYGGKPYDAESIIDEYLGYAEQIKKYVKDTNSILADAIDQGKDILFEGAQANFLDIDFGTYPYVTSSSPTAGGVCTGSGVGPIYVNEVYGILKAYTSRVGAGPFPTEQDNAVGDAIRELGWEYGTTTGRPRRCGWLDTVMIRYAAKINGLTALAINHVDTIGKLDEIKLCAGYKKDGIITRVFPASLNELAKCEPVYEVFEPWKEDISSVKSFDELPQNAKKYLNRIEELVGVRIGLIGVGKDREQIIEKL</sequence>
<dbReference type="InterPro" id="IPR033128">
    <property type="entry name" value="Adenylosuccin_syn_Lys_AS"/>
</dbReference>
<dbReference type="GO" id="GO:0044208">
    <property type="term" value="P:'de novo' AMP biosynthetic process"/>
    <property type="evidence" value="ECO:0007669"/>
    <property type="project" value="UniProtKB-UniRule"/>
</dbReference>
<dbReference type="HAMAP" id="MF_00011">
    <property type="entry name" value="Adenylosucc_synth"/>
    <property type="match status" value="1"/>
</dbReference>
<dbReference type="FunFam" id="1.10.300.10:FF:000001">
    <property type="entry name" value="Adenylosuccinate synthetase"/>
    <property type="match status" value="1"/>
</dbReference>
<dbReference type="InterPro" id="IPR001114">
    <property type="entry name" value="Adenylosuccinate_synthetase"/>
</dbReference>
<keyword evidence="2 8" id="KW-0436">Ligase</keyword>
<dbReference type="PROSITE" id="PS00513">
    <property type="entry name" value="ADENYLOSUCCIN_SYN_2"/>
    <property type="match status" value="1"/>
</dbReference>
<dbReference type="UniPathway" id="UPA00075">
    <property type="reaction ID" value="UER00335"/>
</dbReference>
<dbReference type="OrthoDB" id="9807553at2"/>
<dbReference type="InterPro" id="IPR018220">
    <property type="entry name" value="Adenylosuccin_syn_GTP-bd"/>
</dbReference>
<dbReference type="NCBIfam" id="TIGR00184">
    <property type="entry name" value="purA"/>
    <property type="match status" value="1"/>
</dbReference>
<feature type="binding site" description="in other chain" evidence="8">
    <location>
        <begin position="38"/>
        <end position="41"/>
    </location>
    <ligand>
        <name>IMP</name>
        <dbReference type="ChEBI" id="CHEBI:58053"/>
        <note>ligand shared between dimeric partners</note>
    </ligand>
</feature>